<dbReference type="PANTHER" id="PTHR11228">
    <property type="entry name" value="RADICAL SAM DOMAIN PROTEIN"/>
    <property type="match status" value="1"/>
</dbReference>
<sequence>MKQVHWLHTPLFAKWYVTNRCNLRCRHCYLDDYTLRPPLNRLLDVANELSSAGVRSVAILGGEPLTRDDLELLMERLTTLGIATRIATNGMYATPERVLSLMEHGAKAFQVSLEGATAEVCEAIRGPNTFPRILAGVKALVAGGASVTLAYTLTAWNYRQLPQLLELALALGVAEVKLAPFIPTGSGAKAAQALNLTPAVCRQITSALATYSAEYPSMKIDGGPFLRRVAIPSRVARQQGTFGCGAGTTTIIINSDLSVSACDMKTQTERTTARLGEGISLVDVWLNSPLFLRWRGQTESADFAGVHQHGCHLAYKTYGNDLFGGEAIHEER</sequence>
<keyword evidence="3" id="KW-0949">S-adenosyl-L-methionine</keyword>
<dbReference type="GO" id="GO:0003824">
    <property type="term" value="F:catalytic activity"/>
    <property type="evidence" value="ECO:0007669"/>
    <property type="project" value="InterPro"/>
</dbReference>
<dbReference type="SFLD" id="SFLDS00029">
    <property type="entry name" value="Radical_SAM"/>
    <property type="match status" value="1"/>
</dbReference>
<keyword evidence="6" id="KW-0411">Iron-sulfur</keyword>
<dbReference type="InterPro" id="IPR058240">
    <property type="entry name" value="rSAM_sf"/>
</dbReference>
<dbReference type="Proteomes" id="UP000333828">
    <property type="component" value="Unassembled WGS sequence"/>
</dbReference>
<comment type="cofactor">
    <cofactor evidence="1">
        <name>[4Fe-4S] cluster</name>
        <dbReference type="ChEBI" id="CHEBI:49883"/>
    </cofactor>
</comment>
<dbReference type="AlphaFoldDB" id="A0A5E4RKR1"/>
<dbReference type="PIRSF" id="PIRSF037420">
    <property type="entry name" value="PQQ_syn_pqqE"/>
    <property type="match status" value="1"/>
</dbReference>
<protein>
    <submittedName>
        <fullName evidence="8">Coenzyme PQQ synthesis protein E</fullName>
    </submittedName>
</protein>
<evidence type="ECO:0000256" key="4">
    <source>
        <dbReference type="ARBA" id="ARBA00022723"/>
    </source>
</evidence>
<dbReference type="InterPro" id="IPR050377">
    <property type="entry name" value="Radical_SAM_PqqE_MftC-like"/>
</dbReference>
<dbReference type="SUPFAM" id="SSF102114">
    <property type="entry name" value="Radical SAM enzymes"/>
    <property type="match status" value="1"/>
</dbReference>
<evidence type="ECO:0000256" key="2">
    <source>
        <dbReference type="ARBA" id="ARBA00022485"/>
    </source>
</evidence>
<keyword evidence="9" id="KW-1185">Reference proteome</keyword>
<reference evidence="8 9" key="1">
    <citation type="submission" date="2019-08" db="EMBL/GenBank/DDBJ databases">
        <authorList>
            <person name="Peeters C."/>
        </authorList>
    </citation>
    <scope>NUCLEOTIDE SEQUENCE [LARGE SCALE GENOMIC DNA]</scope>
    <source>
        <strain evidence="8 9">LMG 31115</strain>
    </source>
</reference>
<dbReference type="SFLD" id="SFLDG01067">
    <property type="entry name" value="SPASM/twitch_domain_containing"/>
    <property type="match status" value="1"/>
</dbReference>
<dbReference type="SMART" id="SM00729">
    <property type="entry name" value="Elp3"/>
    <property type="match status" value="1"/>
</dbReference>
<evidence type="ECO:0000313" key="8">
    <source>
        <dbReference type="EMBL" id="VVD63980.1"/>
    </source>
</evidence>
<organism evidence="8 9">
    <name type="scientific">Pandoraea iniqua</name>
    <dbReference type="NCBI Taxonomy" id="2508288"/>
    <lineage>
        <taxon>Bacteria</taxon>
        <taxon>Pseudomonadati</taxon>
        <taxon>Pseudomonadota</taxon>
        <taxon>Betaproteobacteria</taxon>
        <taxon>Burkholderiales</taxon>
        <taxon>Burkholderiaceae</taxon>
        <taxon>Pandoraea</taxon>
    </lineage>
</organism>
<dbReference type="RefSeq" id="WP_150682561.1">
    <property type="nucleotide sequence ID" value="NZ_CABPSI010000001.1"/>
</dbReference>
<dbReference type="InterPro" id="IPR007197">
    <property type="entry name" value="rSAM"/>
</dbReference>
<dbReference type="InterPro" id="IPR017200">
    <property type="entry name" value="PqqE-like"/>
</dbReference>
<dbReference type="Pfam" id="PF04055">
    <property type="entry name" value="Radical_SAM"/>
    <property type="match status" value="1"/>
</dbReference>
<dbReference type="InterPro" id="IPR006638">
    <property type="entry name" value="Elp3/MiaA/NifB-like_rSAM"/>
</dbReference>
<evidence type="ECO:0000256" key="5">
    <source>
        <dbReference type="ARBA" id="ARBA00023004"/>
    </source>
</evidence>
<dbReference type="EMBL" id="CABPSI010000001">
    <property type="protein sequence ID" value="VVD63980.1"/>
    <property type="molecule type" value="Genomic_DNA"/>
</dbReference>
<dbReference type="GO" id="GO:0051539">
    <property type="term" value="F:4 iron, 4 sulfur cluster binding"/>
    <property type="evidence" value="ECO:0007669"/>
    <property type="project" value="UniProtKB-KW"/>
</dbReference>
<evidence type="ECO:0000259" key="7">
    <source>
        <dbReference type="PROSITE" id="PS51918"/>
    </source>
</evidence>
<proteinExistence type="predicted"/>
<dbReference type="PROSITE" id="PS51918">
    <property type="entry name" value="RADICAL_SAM"/>
    <property type="match status" value="1"/>
</dbReference>
<evidence type="ECO:0000256" key="1">
    <source>
        <dbReference type="ARBA" id="ARBA00001966"/>
    </source>
</evidence>
<evidence type="ECO:0000256" key="3">
    <source>
        <dbReference type="ARBA" id="ARBA00022691"/>
    </source>
</evidence>
<evidence type="ECO:0000256" key="6">
    <source>
        <dbReference type="ARBA" id="ARBA00023014"/>
    </source>
</evidence>
<dbReference type="InterPro" id="IPR013785">
    <property type="entry name" value="Aldolase_TIM"/>
</dbReference>
<keyword evidence="4" id="KW-0479">Metal-binding</keyword>
<gene>
    <name evidence="8" type="ORF">PIN31115_00239</name>
</gene>
<name>A0A5E4RKR1_9BURK</name>
<feature type="domain" description="Radical SAM core" evidence="7">
    <location>
        <begin position="7"/>
        <end position="224"/>
    </location>
</feature>
<dbReference type="Gene3D" id="3.20.20.70">
    <property type="entry name" value="Aldolase class I"/>
    <property type="match status" value="1"/>
</dbReference>
<accession>A0A5E4RKR1</accession>
<dbReference type="PANTHER" id="PTHR11228:SF7">
    <property type="entry name" value="PQQA PEPTIDE CYCLASE"/>
    <property type="match status" value="1"/>
</dbReference>
<evidence type="ECO:0000313" key="9">
    <source>
        <dbReference type="Proteomes" id="UP000333828"/>
    </source>
</evidence>
<keyword evidence="5" id="KW-0408">Iron</keyword>
<keyword evidence="2" id="KW-0004">4Fe-4S</keyword>
<dbReference type="GO" id="GO:0046872">
    <property type="term" value="F:metal ion binding"/>
    <property type="evidence" value="ECO:0007669"/>
    <property type="project" value="UniProtKB-KW"/>
</dbReference>
<dbReference type="CDD" id="cd01335">
    <property type="entry name" value="Radical_SAM"/>
    <property type="match status" value="1"/>
</dbReference>